<gene>
    <name evidence="2" type="ORF">COV05_03365</name>
</gene>
<keyword evidence="1" id="KW-0732">Signal</keyword>
<evidence type="ECO:0008006" key="4">
    <source>
        <dbReference type="Google" id="ProtNLM"/>
    </source>
</evidence>
<name>A0A2M8LGW9_9BACT</name>
<dbReference type="SUPFAM" id="SSF52833">
    <property type="entry name" value="Thioredoxin-like"/>
    <property type="match status" value="1"/>
</dbReference>
<dbReference type="PANTHER" id="PTHR34573">
    <property type="entry name" value="VKC DOMAIN-CONTAINING PROTEIN"/>
    <property type="match status" value="1"/>
</dbReference>
<comment type="caution">
    <text evidence="2">The sequence shown here is derived from an EMBL/GenBank/DDBJ whole genome shotgun (WGS) entry which is preliminary data.</text>
</comment>
<dbReference type="Proteomes" id="UP000231436">
    <property type="component" value="Unassembled WGS sequence"/>
</dbReference>
<evidence type="ECO:0000313" key="2">
    <source>
        <dbReference type="EMBL" id="PJE76691.1"/>
    </source>
</evidence>
<feature type="signal peptide" evidence="1">
    <location>
        <begin position="1"/>
        <end position="25"/>
    </location>
</feature>
<accession>A0A2M8LGW9</accession>
<dbReference type="Gene3D" id="3.40.30.10">
    <property type="entry name" value="Glutaredoxin"/>
    <property type="match status" value="1"/>
</dbReference>
<reference evidence="3" key="1">
    <citation type="submission" date="2017-09" db="EMBL/GenBank/DDBJ databases">
        <title>Depth-based differentiation of microbial function through sediment-hosted aquifers and enrichment of novel symbionts in the deep terrestrial subsurface.</title>
        <authorList>
            <person name="Probst A.J."/>
            <person name="Ladd B."/>
            <person name="Jarett J.K."/>
            <person name="Geller-Mcgrath D.E."/>
            <person name="Sieber C.M.K."/>
            <person name="Emerson J.B."/>
            <person name="Anantharaman K."/>
            <person name="Thomas B.C."/>
            <person name="Malmstrom R."/>
            <person name="Stieglmeier M."/>
            <person name="Klingl A."/>
            <person name="Woyke T."/>
            <person name="Ryan C.M."/>
            <person name="Banfield J.F."/>
        </authorList>
    </citation>
    <scope>NUCLEOTIDE SEQUENCE [LARGE SCALE GENOMIC DNA]</scope>
</reference>
<protein>
    <recommendedName>
        <fullName evidence="4">Thioredoxin domain-containing protein</fullName>
    </recommendedName>
</protein>
<sequence length="131" mass="14377">MKKKQSSYYLYGATALVVVGLIAFAANDSLKETAPSPYEEFAQCLTERGATMYGAWWCPHCDNQKELFGSAFDQVNYVECSTAARTMNQTCQDAGIEGYPTWKFEDGSRLGGEQSLESLSAKSGCELPLSE</sequence>
<dbReference type="EMBL" id="PFEU01000016">
    <property type="protein sequence ID" value="PJE76691.1"/>
    <property type="molecule type" value="Genomic_DNA"/>
</dbReference>
<dbReference type="InterPro" id="IPR036249">
    <property type="entry name" value="Thioredoxin-like_sf"/>
</dbReference>
<evidence type="ECO:0000313" key="3">
    <source>
        <dbReference type="Proteomes" id="UP000231436"/>
    </source>
</evidence>
<dbReference type="AlphaFoldDB" id="A0A2M8LGW9"/>
<dbReference type="PANTHER" id="PTHR34573:SF1">
    <property type="entry name" value="VITAMIN K EPOXIDE REDUCTASE DOMAIN-CONTAINING PROTEIN"/>
    <property type="match status" value="1"/>
</dbReference>
<feature type="chain" id="PRO_5014676527" description="Thioredoxin domain-containing protein" evidence="1">
    <location>
        <begin position="26"/>
        <end position="131"/>
    </location>
</feature>
<organism evidence="2 3">
    <name type="scientific">Candidatus Uhrbacteria bacterium CG10_big_fil_rev_8_21_14_0_10_48_16</name>
    <dbReference type="NCBI Taxonomy" id="1975038"/>
    <lineage>
        <taxon>Bacteria</taxon>
        <taxon>Candidatus Uhriibacteriota</taxon>
    </lineage>
</organism>
<proteinExistence type="predicted"/>
<evidence type="ECO:0000256" key="1">
    <source>
        <dbReference type="SAM" id="SignalP"/>
    </source>
</evidence>